<protein>
    <submittedName>
        <fullName evidence="2">13E12 repeat family protein</fullName>
    </submittedName>
</protein>
<comment type="caution">
    <text evidence="2">The sequence shown here is derived from an EMBL/GenBank/DDBJ whole genome shotgun (WGS) entry which is preliminary data.</text>
</comment>
<evidence type="ECO:0000313" key="2">
    <source>
        <dbReference type="EMBL" id="MCF4120709.1"/>
    </source>
</evidence>
<proteinExistence type="predicted"/>
<feature type="domain" description="DUF222" evidence="1">
    <location>
        <begin position="127"/>
        <end position="221"/>
    </location>
</feature>
<dbReference type="AlphaFoldDB" id="A0AA41QC42"/>
<name>A0AA41QC42_9MICO</name>
<dbReference type="EMBL" id="JAKGSG010000022">
    <property type="protein sequence ID" value="MCF4120709.1"/>
    <property type="molecule type" value="Genomic_DNA"/>
</dbReference>
<dbReference type="Pfam" id="PF02720">
    <property type="entry name" value="DUF222"/>
    <property type="match status" value="1"/>
</dbReference>
<dbReference type="RefSeq" id="WP_236088473.1">
    <property type="nucleotide sequence ID" value="NZ_JAKGSG010000022.1"/>
</dbReference>
<gene>
    <name evidence="2" type="ORF">L1785_06940</name>
</gene>
<reference evidence="2" key="1">
    <citation type="submission" date="2022-01" db="EMBL/GenBank/DDBJ databases">
        <title>Antribacter sp. nov., isolated from Guizhou of China.</title>
        <authorList>
            <person name="Chengliang C."/>
            <person name="Ya Z."/>
        </authorList>
    </citation>
    <scope>NUCLEOTIDE SEQUENCE</scope>
    <source>
        <strain evidence="2">KLBMP 9083</strain>
    </source>
</reference>
<dbReference type="Proteomes" id="UP001165405">
    <property type="component" value="Unassembled WGS sequence"/>
</dbReference>
<evidence type="ECO:0000313" key="3">
    <source>
        <dbReference type="Proteomes" id="UP001165405"/>
    </source>
</evidence>
<dbReference type="InterPro" id="IPR003870">
    <property type="entry name" value="DUF222"/>
</dbReference>
<keyword evidence="3" id="KW-1185">Reference proteome</keyword>
<accession>A0AA41QC42</accession>
<organism evidence="2 3">
    <name type="scientific">Antribacter soli</name>
    <dbReference type="NCBI Taxonomy" id="2910976"/>
    <lineage>
        <taxon>Bacteria</taxon>
        <taxon>Bacillati</taxon>
        <taxon>Actinomycetota</taxon>
        <taxon>Actinomycetes</taxon>
        <taxon>Micrococcales</taxon>
        <taxon>Promicromonosporaceae</taxon>
        <taxon>Antribacter</taxon>
    </lineage>
</organism>
<sequence length="277" mass="28967">MRSNKAMVTQVPTAQIPGRAVAGRAGRRAVVRSGHSAPALAHAGAASGVAAGFASLSEAVDAVTAVDSLLSSLAASRAVLIESVRAWADEHPELFPAEVPPVVPALPTDGVPADGTTAPEDRLPDDEPVVLPLELVARLARALRVSEGAVVALAEESRALVYEHPRTLAAMRGGRITYGHAQTILGYTDGLHRGARTALETRLLKHAHAVTPAELSLHAREERDRRLRPARAAAAEVRPGASVEPAAPRRRAVLPRTAPGSGRAAIRPVSPVRGYGW</sequence>
<evidence type="ECO:0000259" key="1">
    <source>
        <dbReference type="Pfam" id="PF02720"/>
    </source>
</evidence>